<sequence length="123" mass="12714">MPSPSRWFELRVWLGLIGGLAAMPLALAADEPQQLARGKALFTQTQPACAVCHTLAAAGSEGQVGPVLDELKPDAERVRKVLRAGLGAMPSFADKLSAADIEALAVFVARSTGGAVQPPKAAP</sequence>
<evidence type="ECO:0000313" key="8">
    <source>
        <dbReference type="EMBL" id="PND38237.1"/>
    </source>
</evidence>
<dbReference type="GO" id="GO:0020037">
    <property type="term" value="F:heme binding"/>
    <property type="evidence" value="ECO:0007669"/>
    <property type="project" value="InterPro"/>
</dbReference>
<dbReference type="PRINTS" id="PR00605">
    <property type="entry name" value="CYTCHROMECIC"/>
</dbReference>
<comment type="caution">
    <text evidence="8">The sequence shown here is derived from an EMBL/GenBank/DDBJ whole genome shotgun (WGS) entry which is preliminary data.</text>
</comment>
<reference evidence="8 9" key="1">
    <citation type="submission" date="2018-01" db="EMBL/GenBank/DDBJ databases">
        <title>Draft genome sequence of Paucibacter aquatile CR182 isolated from freshwater of the Nakdong River.</title>
        <authorList>
            <person name="Choi A."/>
            <person name="Chung E.J."/>
        </authorList>
    </citation>
    <scope>NUCLEOTIDE SEQUENCE [LARGE SCALE GENOMIC DNA]</scope>
    <source>
        <strain evidence="8 9">CR182</strain>
    </source>
</reference>
<dbReference type="AlphaFoldDB" id="A0A2N8KXP2"/>
<dbReference type="Gene3D" id="1.10.760.10">
    <property type="entry name" value="Cytochrome c-like domain"/>
    <property type="match status" value="1"/>
</dbReference>
<dbReference type="OrthoDB" id="9805828at2"/>
<dbReference type="InterPro" id="IPR008168">
    <property type="entry name" value="Cyt_C_IC"/>
</dbReference>
<dbReference type="SUPFAM" id="SSF46626">
    <property type="entry name" value="Cytochrome c"/>
    <property type="match status" value="1"/>
</dbReference>
<keyword evidence="9" id="KW-1185">Reference proteome</keyword>
<dbReference type="GO" id="GO:0005506">
    <property type="term" value="F:iron ion binding"/>
    <property type="evidence" value="ECO:0007669"/>
    <property type="project" value="InterPro"/>
</dbReference>
<dbReference type="EMBL" id="POSP01000003">
    <property type="protein sequence ID" value="PND38237.1"/>
    <property type="molecule type" value="Genomic_DNA"/>
</dbReference>
<dbReference type="Proteomes" id="UP000235916">
    <property type="component" value="Unassembled WGS sequence"/>
</dbReference>
<dbReference type="Pfam" id="PF13442">
    <property type="entry name" value="Cytochrome_CBB3"/>
    <property type="match status" value="1"/>
</dbReference>
<evidence type="ECO:0000313" key="9">
    <source>
        <dbReference type="Proteomes" id="UP000235916"/>
    </source>
</evidence>
<keyword evidence="4" id="KW-0249">Electron transport</keyword>
<dbReference type="PROSITE" id="PS51007">
    <property type="entry name" value="CYTC"/>
    <property type="match status" value="1"/>
</dbReference>
<keyword evidence="5 6" id="KW-0408">Iron</keyword>
<feature type="domain" description="Cytochrome c" evidence="7">
    <location>
        <begin position="33"/>
        <end position="112"/>
    </location>
</feature>
<protein>
    <submittedName>
        <fullName evidence="8">Sulfide dehydrogenase</fullName>
    </submittedName>
</protein>
<evidence type="ECO:0000256" key="1">
    <source>
        <dbReference type="ARBA" id="ARBA00022448"/>
    </source>
</evidence>
<evidence type="ECO:0000256" key="6">
    <source>
        <dbReference type="PROSITE-ProRule" id="PRU00433"/>
    </source>
</evidence>
<name>A0A2N8KXP2_9BURK</name>
<gene>
    <name evidence="8" type="ORF">C1O66_12360</name>
</gene>
<evidence type="ECO:0000259" key="7">
    <source>
        <dbReference type="PROSITE" id="PS51007"/>
    </source>
</evidence>
<evidence type="ECO:0000256" key="4">
    <source>
        <dbReference type="ARBA" id="ARBA00022982"/>
    </source>
</evidence>
<evidence type="ECO:0000256" key="5">
    <source>
        <dbReference type="ARBA" id="ARBA00023004"/>
    </source>
</evidence>
<accession>A0A2N8KXP2</accession>
<dbReference type="InterPro" id="IPR009056">
    <property type="entry name" value="Cyt_c-like_dom"/>
</dbReference>
<keyword evidence="1" id="KW-0813">Transport</keyword>
<keyword evidence="2 6" id="KW-0349">Heme</keyword>
<keyword evidence="3 6" id="KW-0479">Metal-binding</keyword>
<proteinExistence type="predicted"/>
<organism evidence="8 9">
    <name type="scientific">Kinneretia aquatilis</name>
    <dbReference type="NCBI Taxonomy" id="2070761"/>
    <lineage>
        <taxon>Bacteria</taxon>
        <taxon>Pseudomonadati</taxon>
        <taxon>Pseudomonadota</taxon>
        <taxon>Betaproteobacteria</taxon>
        <taxon>Burkholderiales</taxon>
        <taxon>Sphaerotilaceae</taxon>
        <taxon>Roseateles</taxon>
    </lineage>
</organism>
<evidence type="ECO:0000256" key="3">
    <source>
        <dbReference type="ARBA" id="ARBA00022723"/>
    </source>
</evidence>
<dbReference type="InterPro" id="IPR036909">
    <property type="entry name" value="Cyt_c-like_dom_sf"/>
</dbReference>
<evidence type="ECO:0000256" key="2">
    <source>
        <dbReference type="ARBA" id="ARBA00022617"/>
    </source>
</evidence>
<dbReference type="GO" id="GO:0009055">
    <property type="term" value="F:electron transfer activity"/>
    <property type="evidence" value="ECO:0007669"/>
    <property type="project" value="InterPro"/>
</dbReference>